<dbReference type="OrthoDB" id="2967322at2"/>
<reference evidence="3 4" key="1">
    <citation type="submission" date="2016-01" db="EMBL/GenBank/DDBJ databases">
        <title>Investigation of taxonomic status of Bacillus aminovorans.</title>
        <authorList>
            <person name="Verma A."/>
            <person name="Pal Y."/>
            <person name="Krishnamurthi S."/>
        </authorList>
    </citation>
    <scope>NUCLEOTIDE SEQUENCE [LARGE SCALE GENOMIC DNA]</scope>
    <source>
        <strain evidence="2 3">DSM 1314</strain>
        <strain evidence="1 4">DSM 4337</strain>
    </source>
</reference>
<dbReference type="Proteomes" id="UP000076935">
    <property type="component" value="Unassembled WGS sequence"/>
</dbReference>
<dbReference type="EMBL" id="LQWZ01000010">
    <property type="protein sequence ID" value="OAH58384.1"/>
    <property type="molecule type" value="Genomic_DNA"/>
</dbReference>
<organism evidence="2 3">
    <name type="scientific">Domibacillus aminovorans</name>
    <dbReference type="NCBI Taxonomy" id="29332"/>
    <lineage>
        <taxon>Bacteria</taxon>
        <taxon>Bacillati</taxon>
        <taxon>Bacillota</taxon>
        <taxon>Bacilli</taxon>
        <taxon>Bacillales</taxon>
        <taxon>Bacillaceae</taxon>
        <taxon>Domibacillus</taxon>
    </lineage>
</organism>
<protein>
    <submittedName>
        <fullName evidence="2">Uncharacterized protein</fullName>
    </submittedName>
</protein>
<dbReference type="AlphaFoldDB" id="A0A177LDF6"/>
<sequence>MKRVKVAGLFTDKSRNTEFFILKHNGRHIAALPEMYVSFYVGDGREAALKVLTGPLSAGDAEKLYNTIFDYVCTHGNEEMGFVSWFEEKYGLPWYTFNEGMQKAGVTLLERDQAFNHAVSRYYKEKKIEDKRQPDLSK</sequence>
<evidence type="ECO:0000313" key="3">
    <source>
        <dbReference type="Proteomes" id="UP000076935"/>
    </source>
</evidence>
<proteinExistence type="predicted"/>
<comment type="caution">
    <text evidence="2">The sequence shown here is derived from an EMBL/GenBank/DDBJ whole genome shotgun (WGS) entry which is preliminary data.</text>
</comment>
<dbReference type="Proteomes" id="UP000077271">
    <property type="component" value="Unassembled WGS sequence"/>
</dbReference>
<evidence type="ECO:0000313" key="2">
    <source>
        <dbReference type="EMBL" id="OAH63215.1"/>
    </source>
</evidence>
<dbReference type="EMBL" id="LQWY01000002">
    <property type="protein sequence ID" value="OAH63215.1"/>
    <property type="molecule type" value="Genomic_DNA"/>
</dbReference>
<accession>A0A177LDF6</accession>
<evidence type="ECO:0000313" key="1">
    <source>
        <dbReference type="EMBL" id="OAH58384.1"/>
    </source>
</evidence>
<evidence type="ECO:0000313" key="4">
    <source>
        <dbReference type="Proteomes" id="UP000077271"/>
    </source>
</evidence>
<name>A0A177LDF6_9BACI</name>
<dbReference type="RefSeq" id="WP_018394353.1">
    <property type="nucleotide sequence ID" value="NZ_JBCNAN010000047.1"/>
</dbReference>
<keyword evidence="3" id="KW-1185">Reference proteome</keyword>
<gene>
    <name evidence="1" type="ORF">AWH48_18610</name>
    <name evidence="2" type="ORF">AWH49_06585</name>
</gene>